<dbReference type="EMBL" id="VWRN01000073">
    <property type="protein sequence ID" value="KAA6115847.1"/>
    <property type="molecule type" value="Genomic_DNA"/>
</dbReference>
<dbReference type="GO" id="GO:0004252">
    <property type="term" value="F:serine-type endopeptidase activity"/>
    <property type="evidence" value="ECO:0007669"/>
    <property type="project" value="InterPro"/>
</dbReference>
<dbReference type="Gene3D" id="3.40.50.200">
    <property type="entry name" value="Peptidase S8/S53 domain"/>
    <property type="match status" value="1"/>
</dbReference>
<dbReference type="SUPFAM" id="SSF52743">
    <property type="entry name" value="Subtilisin-like"/>
    <property type="match status" value="1"/>
</dbReference>
<evidence type="ECO:0000313" key="2">
    <source>
        <dbReference type="Proteomes" id="UP000324324"/>
    </source>
</evidence>
<proteinExistence type="predicted"/>
<evidence type="ECO:0008006" key="3">
    <source>
        <dbReference type="Google" id="ProtNLM"/>
    </source>
</evidence>
<accession>A0A5M7ZWS2</accession>
<protein>
    <recommendedName>
        <fullName evidence="3">S8 family serine peptidase</fullName>
    </recommendedName>
</protein>
<evidence type="ECO:0000313" key="1">
    <source>
        <dbReference type="EMBL" id="KAA6115847.1"/>
    </source>
</evidence>
<reference evidence="1 2" key="1">
    <citation type="submission" date="2019-09" db="EMBL/GenBank/DDBJ databases">
        <title>Isolation of a novel species in the genus Cupriavidus from patients with sepsis using whole genome sequencing.</title>
        <authorList>
            <person name="Kweon O.J."/>
            <person name="Lee M.-K."/>
        </authorList>
    </citation>
    <scope>NUCLEOTIDE SEQUENCE [LARGE SCALE GENOMIC DNA]</scope>
    <source>
        <strain evidence="1 2">MKL-01</strain>
    </source>
</reference>
<organism evidence="1 2">
    <name type="scientific">Cupriavidus cauae</name>
    <dbReference type="NCBI Taxonomy" id="2608999"/>
    <lineage>
        <taxon>Bacteria</taxon>
        <taxon>Pseudomonadati</taxon>
        <taxon>Pseudomonadota</taxon>
        <taxon>Betaproteobacteria</taxon>
        <taxon>Burkholderiales</taxon>
        <taxon>Burkholderiaceae</taxon>
        <taxon>Cupriavidus</taxon>
    </lineage>
</organism>
<dbReference type="SUPFAM" id="SSF89372">
    <property type="entry name" value="Fucose-specific lectin"/>
    <property type="match status" value="1"/>
</dbReference>
<dbReference type="AlphaFoldDB" id="A0A5M7ZWS2"/>
<comment type="caution">
    <text evidence="1">The sequence shown here is derived from an EMBL/GenBank/DDBJ whole genome shotgun (WGS) entry which is preliminary data.</text>
</comment>
<dbReference type="InterPro" id="IPR036852">
    <property type="entry name" value="Peptidase_S8/S53_dom_sf"/>
</dbReference>
<keyword evidence="2" id="KW-1185">Reference proteome</keyword>
<sequence length="805" mass="84789">MAEAYVDVKLFDGFVLPYESGAEQYLGELKPWWDEIAASYPGLSLDPGFPAEQIPLLAHMVDAARMLGGEPPDPFAWFEVPCEAAQLEALTGLLYGLPFVEWAEPRMPAYPAGRIAYGTNEDAIVSQQLAAAPGGIDAYYAWRVAGGTGRGVNMVDVEHGWNLQHIELATVPIVPYSVFGVADREDTDHGTSVLGIVVAPDNGGGIVGIAPEARAHVVTSMRADGKHWLDAALLIAGDAVRPGGVVLIELASPRPWLTLPGKDPALPVELSLKTQQTIQLLVFFGITVIEPAGNSGDDLDARPQCDHINPAKPVFRDSLAIMVGGATQAAPVDGVRQPWLRGSTFGARVDCFADFEGSRGPYEDPVYPYHTFGGTSGASAVIAGVVCAIQGMQAARDGQCLFPTSIRDLLRNPSLCTPAASDPPGNIGGMPDLRKIAVHMGWPRILPAPAAAAIAGDSALLVGLGADDRLSLRMWSRLFGPGPELPQPDSAPFQLSDSQPALLVSLETAPLLRTLFEVFVTSVRGTLRYYYWDTLGNTGDIARDWTEIASLAPGYDVAACHPLYELTTVAAIQPSGQLVAVEYDATEMGNHDFSAPVQLDSLSTYRRTPGPVMLSRKPRTVDVVAIDDGGALRWIAGNVPEGNTITFWHESVAAQCDVAMEPGVKPGIAGTLDGVAVVAVGTDGLLHACGFGLQPLLFETLVPIGPAPAFAAQGHLGLALLHGDTLVAVAVSVDGLLHAAFRPLVPGGEWSPLLAIDPYTAVSPAGGATVVTQGDTVMVFAVLPDGRVCRSDYTPDSGWSPIVAG</sequence>
<dbReference type="RefSeq" id="WP_150084851.1">
    <property type="nucleotide sequence ID" value="NZ_VWRN01000073.1"/>
</dbReference>
<gene>
    <name evidence="1" type="ORF">F1599_24890</name>
</gene>
<dbReference type="GO" id="GO:0006508">
    <property type="term" value="P:proteolysis"/>
    <property type="evidence" value="ECO:0007669"/>
    <property type="project" value="InterPro"/>
</dbReference>
<name>A0A5M7ZWS2_9BURK</name>
<dbReference type="Proteomes" id="UP000324324">
    <property type="component" value="Unassembled WGS sequence"/>
</dbReference>